<comment type="caution">
    <text evidence="1">The sequence shown here is derived from an EMBL/GenBank/DDBJ whole genome shotgun (WGS) entry which is preliminary data.</text>
</comment>
<evidence type="ECO:0000313" key="2">
    <source>
        <dbReference type="Proteomes" id="UP000609879"/>
    </source>
</evidence>
<sequence length="42" mass="4219">MTAAAEAVAALKAVRTAGRATDLAMLTDNTIDDLADPSIDSA</sequence>
<accession>A0ABQ3XWX9</accession>
<gene>
    <name evidence="1" type="ORF">Ade02nite_08890</name>
</gene>
<dbReference type="EMBL" id="BOMI01000013">
    <property type="protein sequence ID" value="GID72248.1"/>
    <property type="molecule type" value="Genomic_DNA"/>
</dbReference>
<dbReference type="Proteomes" id="UP000609879">
    <property type="component" value="Unassembled WGS sequence"/>
</dbReference>
<reference evidence="1 2" key="1">
    <citation type="submission" date="2021-01" db="EMBL/GenBank/DDBJ databases">
        <title>Whole genome shotgun sequence of Actinoplanes deccanensis NBRC 13994.</title>
        <authorList>
            <person name="Komaki H."/>
            <person name="Tamura T."/>
        </authorList>
    </citation>
    <scope>NUCLEOTIDE SEQUENCE [LARGE SCALE GENOMIC DNA]</scope>
    <source>
        <strain evidence="1 2">NBRC 13994</strain>
    </source>
</reference>
<protein>
    <submittedName>
        <fullName evidence="1">Uncharacterized protein</fullName>
    </submittedName>
</protein>
<keyword evidence="2" id="KW-1185">Reference proteome</keyword>
<name>A0ABQ3XWX9_9ACTN</name>
<organism evidence="1 2">
    <name type="scientific">Paractinoplanes deccanensis</name>
    <dbReference type="NCBI Taxonomy" id="113561"/>
    <lineage>
        <taxon>Bacteria</taxon>
        <taxon>Bacillati</taxon>
        <taxon>Actinomycetota</taxon>
        <taxon>Actinomycetes</taxon>
        <taxon>Micromonosporales</taxon>
        <taxon>Micromonosporaceae</taxon>
        <taxon>Paractinoplanes</taxon>
    </lineage>
</organism>
<evidence type="ECO:0000313" key="1">
    <source>
        <dbReference type="EMBL" id="GID72248.1"/>
    </source>
</evidence>
<proteinExistence type="predicted"/>